<evidence type="ECO:0000313" key="2">
    <source>
        <dbReference type="EMBL" id="MCQ4637320.1"/>
    </source>
</evidence>
<feature type="transmembrane region" description="Helical" evidence="1">
    <location>
        <begin position="176"/>
        <end position="193"/>
    </location>
</feature>
<organism evidence="2 3">
    <name type="scientific">Anaerovorax odorimutans</name>
    <dbReference type="NCBI Taxonomy" id="109327"/>
    <lineage>
        <taxon>Bacteria</taxon>
        <taxon>Bacillati</taxon>
        <taxon>Bacillota</taxon>
        <taxon>Clostridia</taxon>
        <taxon>Peptostreptococcales</taxon>
        <taxon>Anaerovoracaceae</taxon>
        <taxon>Anaerovorax</taxon>
    </lineage>
</organism>
<dbReference type="Proteomes" id="UP001524502">
    <property type="component" value="Unassembled WGS sequence"/>
</dbReference>
<feature type="transmembrane region" description="Helical" evidence="1">
    <location>
        <begin position="100"/>
        <end position="128"/>
    </location>
</feature>
<dbReference type="Pfam" id="PF12730">
    <property type="entry name" value="ABC2_membrane_4"/>
    <property type="match status" value="1"/>
</dbReference>
<dbReference type="RefSeq" id="WP_256132512.1">
    <property type="nucleotide sequence ID" value="NZ_JANFXK010000012.1"/>
</dbReference>
<sequence>MNLLTMVDIERRKIHRSKIIWILMIPIVILWIPMIINADVNFNMQAEGILPEDNFLVQGFLGLSWFMFPASLVIGTVLLNQTERSGNGILKMLSLPISPAKLCMAKFIVLLLLAAVQMIAMVVCYYLSAAAASSLEDYSFTLGPSDVLGLAGSVYLASIPMAAVFWMIAVCIRTPVFSVGIGLATIVPSVLVMNTKVWFAYPMCYAFRVVTGQMHKLAAHMGDFPCDLLPWIPAAVIITLVCLAVSCNQLGKAERRG</sequence>
<keyword evidence="3" id="KW-1185">Reference proteome</keyword>
<evidence type="ECO:0000256" key="1">
    <source>
        <dbReference type="SAM" id="Phobius"/>
    </source>
</evidence>
<reference evidence="2 3" key="1">
    <citation type="submission" date="2022-06" db="EMBL/GenBank/DDBJ databases">
        <title>Isolation of gut microbiota from human fecal samples.</title>
        <authorList>
            <person name="Pamer E.G."/>
            <person name="Barat B."/>
            <person name="Waligurski E."/>
            <person name="Medina S."/>
            <person name="Paddock L."/>
            <person name="Mostad J."/>
        </authorList>
    </citation>
    <scope>NUCLEOTIDE SEQUENCE [LARGE SCALE GENOMIC DNA]</scope>
    <source>
        <strain evidence="2 3">SL.3.17</strain>
    </source>
</reference>
<feature type="transmembrane region" description="Helical" evidence="1">
    <location>
        <begin position="148"/>
        <end position="169"/>
    </location>
</feature>
<dbReference type="CDD" id="cd21809">
    <property type="entry name" value="ABC-2_lan_permease-like"/>
    <property type="match status" value="1"/>
</dbReference>
<accession>A0ABT1RQ57</accession>
<name>A0ABT1RQ57_9FIRM</name>
<evidence type="ECO:0000313" key="3">
    <source>
        <dbReference type="Proteomes" id="UP001524502"/>
    </source>
</evidence>
<keyword evidence="1" id="KW-0812">Transmembrane</keyword>
<keyword evidence="1" id="KW-0472">Membrane</keyword>
<comment type="caution">
    <text evidence="2">The sequence shown here is derived from an EMBL/GenBank/DDBJ whole genome shotgun (WGS) entry which is preliminary data.</text>
</comment>
<proteinExistence type="predicted"/>
<keyword evidence="1" id="KW-1133">Transmembrane helix</keyword>
<feature type="transmembrane region" description="Helical" evidence="1">
    <location>
        <begin position="56"/>
        <end position="79"/>
    </location>
</feature>
<gene>
    <name evidence="2" type="ORF">NE619_11350</name>
</gene>
<feature type="transmembrane region" description="Helical" evidence="1">
    <location>
        <begin position="20"/>
        <end position="36"/>
    </location>
</feature>
<feature type="transmembrane region" description="Helical" evidence="1">
    <location>
        <begin position="231"/>
        <end position="251"/>
    </location>
</feature>
<dbReference type="EMBL" id="JANFXK010000012">
    <property type="protein sequence ID" value="MCQ4637320.1"/>
    <property type="molecule type" value="Genomic_DNA"/>
</dbReference>
<protein>
    <submittedName>
        <fullName evidence="2">ABC transporter permease</fullName>
    </submittedName>
</protein>